<dbReference type="InterPro" id="IPR024052">
    <property type="entry name" value="Phosphopentomutase_DeoB_cap_sf"/>
</dbReference>
<feature type="binding site" evidence="6">
    <location>
        <position position="288"/>
    </location>
    <ligand>
        <name>Mn(2+)</name>
        <dbReference type="ChEBI" id="CHEBI:29035"/>
        <label>2</label>
    </ligand>
</feature>
<comment type="subcellular location">
    <subcellularLocation>
        <location evidence="6">Cytoplasm</location>
    </subcellularLocation>
</comment>
<keyword evidence="3 6" id="KW-0479">Metal-binding</keyword>
<comment type="catalytic activity">
    <reaction evidence="6">
        <text>2-deoxy-alpha-D-ribose 1-phosphate = 2-deoxy-D-ribose 5-phosphate</text>
        <dbReference type="Rhea" id="RHEA:27658"/>
        <dbReference type="ChEBI" id="CHEBI:57259"/>
        <dbReference type="ChEBI" id="CHEBI:62877"/>
        <dbReference type="EC" id="5.4.2.7"/>
    </reaction>
</comment>
<accession>A0A151AW53</accession>
<dbReference type="PATRIC" id="fig|1122241.3.peg.2336"/>
<dbReference type="InterPro" id="IPR006124">
    <property type="entry name" value="Metalloenzyme"/>
</dbReference>
<dbReference type="FunFam" id="3.30.70.1250:FF:000001">
    <property type="entry name" value="Phosphopentomutase"/>
    <property type="match status" value="1"/>
</dbReference>
<evidence type="ECO:0000313" key="10">
    <source>
        <dbReference type="Proteomes" id="UP000075670"/>
    </source>
</evidence>
<dbReference type="NCBIfam" id="TIGR01696">
    <property type="entry name" value="deoB"/>
    <property type="match status" value="1"/>
</dbReference>
<comment type="similarity">
    <text evidence="1 6">Belongs to the phosphopentomutase family.</text>
</comment>
<dbReference type="OrthoDB" id="9769930at2"/>
<feature type="binding site" evidence="6">
    <location>
        <position position="324"/>
    </location>
    <ligand>
        <name>Mn(2+)</name>
        <dbReference type="ChEBI" id="CHEBI:29035"/>
        <label>1</label>
    </ligand>
</feature>
<dbReference type="PANTHER" id="PTHR21110">
    <property type="entry name" value="PHOSPHOPENTOMUTASE"/>
    <property type="match status" value="1"/>
</dbReference>
<evidence type="ECO:0000256" key="7">
    <source>
        <dbReference type="NCBIfam" id="TIGR01696"/>
    </source>
</evidence>
<dbReference type="GO" id="GO:0043094">
    <property type="term" value="P:metabolic compound salvage"/>
    <property type="evidence" value="ECO:0007669"/>
    <property type="project" value="UniProtKB-UniRule"/>
</dbReference>
<gene>
    <name evidence="6 9" type="primary">deoB</name>
    <name evidence="9" type="ORF">MOMUL_21930</name>
</gene>
<name>A0A151AW53_9FIRM</name>
<keyword evidence="4 6" id="KW-0464">Manganese</keyword>
<evidence type="ECO:0000256" key="1">
    <source>
        <dbReference type="ARBA" id="ARBA00010373"/>
    </source>
</evidence>
<comment type="pathway">
    <text evidence="6">Carbohydrate degradation; 2-deoxy-D-ribose 1-phosphate degradation; D-glyceraldehyde 3-phosphate and acetaldehyde from 2-deoxy-alpha-D-ribose 1-phosphate: step 1/2.</text>
</comment>
<keyword evidence="10" id="KW-1185">Reference proteome</keyword>
<dbReference type="SUPFAM" id="SSF53649">
    <property type="entry name" value="Alkaline phosphatase-like"/>
    <property type="match status" value="1"/>
</dbReference>
<keyword evidence="2 6" id="KW-0963">Cytoplasm</keyword>
<evidence type="ECO:0000256" key="5">
    <source>
        <dbReference type="ARBA" id="ARBA00023235"/>
    </source>
</evidence>
<dbReference type="GO" id="GO:0008973">
    <property type="term" value="F:phosphopentomutase activity"/>
    <property type="evidence" value="ECO:0007669"/>
    <property type="project" value="UniProtKB-UniRule"/>
</dbReference>
<dbReference type="Gene3D" id="3.30.70.1250">
    <property type="entry name" value="Phosphopentomutase"/>
    <property type="match status" value="1"/>
</dbReference>
<proteinExistence type="inferred from homology"/>
<comment type="function">
    <text evidence="6">Isomerase that catalyzes the conversion of deoxy-ribose 1-phosphate (dRib-1-P) and ribose 1-phosphate (Rib-1-P) to deoxy-ribose 5-phosphate (dRib-5-P) and ribose 5-phosphate (Rib-5-P), respectively.</text>
</comment>
<dbReference type="SUPFAM" id="SSF143856">
    <property type="entry name" value="DeoB insert domain-like"/>
    <property type="match status" value="1"/>
</dbReference>
<dbReference type="EMBL" id="LTBC01000009">
    <property type="protein sequence ID" value="KYH31637.1"/>
    <property type="molecule type" value="Genomic_DNA"/>
</dbReference>
<comment type="caution">
    <text evidence="9">The sequence shown here is derived from an EMBL/GenBank/DDBJ whole genome shotgun (WGS) entry which is preliminary data.</text>
</comment>
<dbReference type="PIRSF" id="PIRSF001491">
    <property type="entry name" value="Ppentomutase"/>
    <property type="match status" value="1"/>
</dbReference>
<organism evidence="9 10">
    <name type="scientific">Moorella mulderi DSM 14980</name>
    <dbReference type="NCBI Taxonomy" id="1122241"/>
    <lineage>
        <taxon>Bacteria</taxon>
        <taxon>Bacillati</taxon>
        <taxon>Bacillota</taxon>
        <taxon>Clostridia</taxon>
        <taxon>Neomoorellales</taxon>
        <taxon>Neomoorellaceae</taxon>
        <taxon>Neomoorella</taxon>
    </lineage>
</organism>
<feature type="binding site" evidence="6">
    <location>
        <position position="283"/>
    </location>
    <ligand>
        <name>Mn(2+)</name>
        <dbReference type="ChEBI" id="CHEBI:29035"/>
        <label>2</label>
    </ligand>
</feature>
<dbReference type="Pfam" id="PF01676">
    <property type="entry name" value="Metalloenzyme"/>
    <property type="match status" value="1"/>
</dbReference>
<dbReference type="InterPro" id="IPR017850">
    <property type="entry name" value="Alkaline_phosphatase_core_sf"/>
</dbReference>
<dbReference type="GO" id="GO:0009117">
    <property type="term" value="P:nucleotide metabolic process"/>
    <property type="evidence" value="ECO:0007669"/>
    <property type="project" value="UniProtKB-UniRule"/>
</dbReference>
<sequence length="389" mass="42343">MVLDRVILIVLDSVGVGALPDAAKYGDEGSNTLGNIAAAVDLHLPNMARLGLGNILPLKGIAPVAAPAAAYGKMASRTAGKDTTSGHWELAGLILERPFPLYPSGFPPEIIEPFEKAIGRKVLGNKPASGTVIIEELGAEHMRTGYPIVYTSADSVFQIAAHEDVIPVQELYRYCKIARQLLRGEHAVGRVIARPFVGEPGHFIRTDRRQDFSLEPPRPTLLDAVMNAGLQVMAVGKIKDIFAGRGISRWIHTHDNMDGVDQTRNFIRESNRGLIFTNLVDFDMRYGHRNDVAGYAAALEAFDRRLPELLEALNEKDVLVLTADHGCDPTTPSTDHSREYVPLLVYGNRIQPVDLGVRSTFADLGATVAELLGVPYDLAGESFASMLMK</sequence>
<dbReference type="EC" id="5.4.2.7" evidence="6 7"/>
<dbReference type="GO" id="GO:0006015">
    <property type="term" value="P:5-phosphoribose 1-diphosphate biosynthetic process"/>
    <property type="evidence" value="ECO:0007669"/>
    <property type="project" value="UniProtKB-UniPathway"/>
</dbReference>
<dbReference type="PANTHER" id="PTHR21110:SF0">
    <property type="entry name" value="PHOSPHOPENTOMUTASE"/>
    <property type="match status" value="1"/>
</dbReference>
<keyword evidence="5 6" id="KW-0413">Isomerase</keyword>
<feature type="binding site" evidence="6">
    <location>
        <position position="12"/>
    </location>
    <ligand>
        <name>Mn(2+)</name>
        <dbReference type="ChEBI" id="CHEBI:29035"/>
        <label>1</label>
    </ligand>
</feature>
<feature type="domain" description="Metalloenzyme" evidence="8">
    <location>
        <begin position="5"/>
        <end position="374"/>
    </location>
</feature>
<evidence type="ECO:0000313" key="9">
    <source>
        <dbReference type="EMBL" id="KYH31637.1"/>
    </source>
</evidence>
<evidence type="ECO:0000256" key="6">
    <source>
        <dbReference type="HAMAP-Rule" id="MF_00740"/>
    </source>
</evidence>
<evidence type="ECO:0000256" key="4">
    <source>
        <dbReference type="ARBA" id="ARBA00023211"/>
    </source>
</evidence>
<dbReference type="HAMAP" id="MF_00740">
    <property type="entry name" value="Phosphopentomut"/>
    <property type="match status" value="1"/>
</dbReference>
<reference evidence="9 10" key="1">
    <citation type="submission" date="2016-02" db="EMBL/GenBank/DDBJ databases">
        <title>Genome sequence of Moorella mulderi DSM 14980.</title>
        <authorList>
            <person name="Poehlein A."/>
            <person name="Daniel R."/>
        </authorList>
    </citation>
    <scope>NUCLEOTIDE SEQUENCE [LARGE SCALE GENOMIC DNA]</scope>
    <source>
        <strain evidence="9 10">DSM 14980</strain>
    </source>
</reference>
<dbReference type="CDD" id="cd16009">
    <property type="entry name" value="PPM"/>
    <property type="match status" value="1"/>
</dbReference>
<dbReference type="AlphaFoldDB" id="A0A151AW53"/>
<dbReference type="Gene3D" id="3.40.720.10">
    <property type="entry name" value="Alkaline Phosphatase, subunit A"/>
    <property type="match status" value="1"/>
</dbReference>
<comment type="catalytic activity">
    <reaction evidence="6">
        <text>alpha-D-ribose 1-phosphate = D-ribose 5-phosphate</text>
        <dbReference type="Rhea" id="RHEA:18793"/>
        <dbReference type="ChEBI" id="CHEBI:57720"/>
        <dbReference type="ChEBI" id="CHEBI:78346"/>
        <dbReference type="EC" id="5.4.2.7"/>
    </reaction>
</comment>
<dbReference type="GO" id="GO:0000287">
    <property type="term" value="F:magnesium ion binding"/>
    <property type="evidence" value="ECO:0007669"/>
    <property type="project" value="UniProtKB-UniRule"/>
</dbReference>
<dbReference type="UniPathway" id="UPA00087">
    <property type="reaction ID" value="UER00173"/>
</dbReference>
<dbReference type="Proteomes" id="UP000075670">
    <property type="component" value="Unassembled WGS sequence"/>
</dbReference>
<dbReference type="GO" id="GO:0030145">
    <property type="term" value="F:manganese ion binding"/>
    <property type="evidence" value="ECO:0007669"/>
    <property type="project" value="UniProtKB-UniRule"/>
</dbReference>
<feature type="binding site" evidence="6">
    <location>
        <position position="336"/>
    </location>
    <ligand>
        <name>Mn(2+)</name>
        <dbReference type="ChEBI" id="CHEBI:29035"/>
        <label>2</label>
    </ligand>
</feature>
<dbReference type="NCBIfam" id="NF003766">
    <property type="entry name" value="PRK05362.1"/>
    <property type="match status" value="1"/>
</dbReference>
<comment type="cofactor">
    <cofactor evidence="6">
        <name>Mn(2+)</name>
        <dbReference type="ChEBI" id="CHEBI:29035"/>
    </cofactor>
    <text evidence="6">Binds 2 manganese ions.</text>
</comment>
<dbReference type="GO" id="GO:0006018">
    <property type="term" value="P:2-deoxyribose 1-phosphate catabolic process"/>
    <property type="evidence" value="ECO:0007669"/>
    <property type="project" value="UniProtKB-UniRule"/>
</dbReference>
<evidence type="ECO:0000256" key="3">
    <source>
        <dbReference type="ARBA" id="ARBA00022723"/>
    </source>
</evidence>
<protein>
    <recommendedName>
        <fullName evidence="6 7">Phosphopentomutase</fullName>
        <ecNumber evidence="6 7">5.4.2.7</ecNumber>
    </recommendedName>
    <alternativeName>
        <fullName evidence="6">Phosphodeoxyribomutase</fullName>
    </alternativeName>
</protein>
<dbReference type="GO" id="GO:0005829">
    <property type="term" value="C:cytosol"/>
    <property type="evidence" value="ECO:0007669"/>
    <property type="project" value="TreeGrafter"/>
</dbReference>
<dbReference type="InterPro" id="IPR010045">
    <property type="entry name" value="DeoB"/>
</dbReference>
<evidence type="ECO:0000259" key="8">
    <source>
        <dbReference type="Pfam" id="PF01676"/>
    </source>
</evidence>
<evidence type="ECO:0000256" key="2">
    <source>
        <dbReference type="ARBA" id="ARBA00022490"/>
    </source>
</evidence>
<feature type="binding site" evidence="6">
    <location>
        <position position="325"/>
    </location>
    <ligand>
        <name>Mn(2+)</name>
        <dbReference type="ChEBI" id="CHEBI:29035"/>
        <label>1</label>
    </ligand>
</feature>
<dbReference type="RefSeq" id="WP_062284827.1">
    <property type="nucleotide sequence ID" value="NZ_LTBC01000009.1"/>
</dbReference>